<protein>
    <submittedName>
        <fullName evidence="4">MIR domain protein</fullName>
        <ecNumber evidence="4">1.6.5.3</ecNumber>
    </submittedName>
</protein>
<dbReference type="AlphaFoldDB" id="G0R424"/>
<feature type="domain" description="RyR/IP3R Homology associated" evidence="3">
    <location>
        <begin position="96"/>
        <end position="191"/>
    </location>
</feature>
<feature type="transmembrane region" description="Helical" evidence="2">
    <location>
        <begin position="905"/>
        <end position="923"/>
    </location>
</feature>
<keyword evidence="2" id="KW-0472">Membrane</keyword>
<feature type="transmembrane region" description="Helical" evidence="2">
    <location>
        <begin position="764"/>
        <end position="782"/>
    </location>
</feature>
<dbReference type="EC" id="1.6.5.3" evidence="4"/>
<gene>
    <name evidence="4" type="ORF">IMG5_189090</name>
</gene>
<dbReference type="InterPro" id="IPR015925">
    <property type="entry name" value="Ryanodine_IP3_receptor"/>
</dbReference>
<dbReference type="EMBL" id="GL984321">
    <property type="protein sequence ID" value="EGR27785.1"/>
    <property type="molecule type" value="Genomic_DNA"/>
</dbReference>
<reference evidence="4 5" key="1">
    <citation type="submission" date="2011-07" db="EMBL/GenBank/DDBJ databases">
        <authorList>
            <person name="Coyne R."/>
            <person name="Brami D."/>
            <person name="Johnson J."/>
            <person name="Hostetler J."/>
            <person name="Hannick L."/>
            <person name="Clark T."/>
            <person name="Cassidy-Hanley D."/>
            <person name="Inman J."/>
        </authorList>
    </citation>
    <scope>NUCLEOTIDE SEQUENCE [LARGE SCALE GENOMIC DNA]</scope>
    <source>
        <strain evidence="4 5">G5</strain>
    </source>
</reference>
<dbReference type="GO" id="GO:0006816">
    <property type="term" value="P:calcium ion transport"/>
    <property type="evidence" value="ECO:0007669"/>
    <property type="project" value="InterPro"/>
</dbReference>
<evidence type="ECO:0000313" key="5">
    <source>
        <dbReference type="Proteomes" id="UP000008983"/>
    </source>
</evidence>
<dbReference type="eggNOG" id="KOG3533">
    <property type="taxonomic scope" value="Eukaryota"/>
</dbReference>
<dbReference type="OrthoDB" id="300855at2759"/>
<evidence type="ECO:0000259" key="3">
    <source>
        <dbReference type="Pfam" id="PF08454"/>
    </source>
</evidence>
<keyword evidence="1" id="KW-0175">Coiled coil</keyword>
<name>G0R424_ICHMU</name>
<feature type="transmembrane region" description="Helical" evidence="2">
    <location>
        <begin position="495"/>
        <end position="515"/>
    </location>
</feature>
<feature type="transmembrane region" description="Helical" evidence="2">
    <location>
        <begin position="553"/>
        <end position="574"/>
    </location>
</feature>
<dbReference type="Proteomes" id="UP000008983">
    <property type="component" value="Unassembled WGS sequence"/>
</dbReference>
<keyword evidence="4" id="KW-0560">Oxidoreductase</keyword>
<feature type="coiled-coil region" evidence="1">
    <location>
        <begin position="362"/>
        <end position="396"/>
    </location>
</feature>
<dbReference type="PANTHER" id="PTHR13715">
    <property type="entry name" value="RYANODINE RECEPTOR AND IP3 RECEPTOR"/>
    <property type="match status" value="1"/>
</dbReference>
<evidence type="ECO:0000256" key="2">
    <source>
        <dbReference type="SAM" id="Phobius"/>
    </source>
</evidence>
<feature type="transmembrane region" description="Helical" evidence="2">
    <location>
        <begin position="628"/>
        <end position="656"/>
    </location>
</feature>
<dbReference type="InParanoid" id="G0R424"/>
<evidence type="ECO:0000313" key="4">
    <source>
        <dbReference type="EMBL" id="EGR27785.1"/>
    </source>
</evidence>
<dbReference type="STRING" id="857967.G0R424"/>
<feature type="non-terminal residue" evidence="4">
    <location>
        <position position="1"/>
    </location>
</feature>
<organism evidence="4 5">
    <name type="scientific">Ichthyophthirius multifiliis</name>
    <name type="common">White spot disease agent</name>
    <name type="synonym">Ich</name>
    <dbReference type="NCBI Taxonomy" id="5932"/>
    <lineage>
        <taxon>Eukaryota</taxon>
        <taxon>Sar</taxon>
        <taxon>Alveolata</taxon>
        <taxon>Ciliophora</taxon>
        <taxon>Intramacronucleata</taxon>
        <taxon>Oligohymenophorea</taxon>
        <taxon>Hymenostomatida</taxon>
        <taxon>Ophryoglenina</taxon>
        <taxon>Ichthyophthirius</taxon>
    </lineage>
</organism>
<dbReference type="GO" id="GO:0016491">
    <property type="term" value="F:oxidoreductase activity"/>
    <property type="evidence" value="ECO:0007669"/>
    <property type="project" value="UniProtKB-KW"/>
</dbReference>
<keyword evidence="2" id="KW-0812">Transmembrane</keyword>
<keyword evidence="2" id="KW-1133">Transmembrane helix</keyword>
<dbReference type="Pfam" id="PF08454">
    <property type="entry name" value="RIH_assoc"/>
    <property type="match status" value="1"/>
</dbReference>
<dbReference type="GeneID" id="14903855"/>
<dbReference type="OMA" id="CENHHEM"/>
<proteinExistence type="predicted"/>
<sequence>DIFLQKKLQERQDQLDKLNATKIVLKLFWDENENDSYYLNYLLKFLNLLLKNGNKSVQKNIFDYFQSSSNSEKLFSKINQILYSQSIQKPILNGSHKSQIIQKILRLLQLFCEGHNLFLQNYIRKQTNSKYSYDLVSLTIKLLISYQITPETYTQIEQCFDTLTEFVQGPCKENQNCIAQTKFLEYAVQVLGEDSRLYDENQKIHVGQVARLKYKCLITINSLLEFQDQKSNFIGNIMRNIPLQILTSNLTKIYILWKKYSNNDYNKDLFNNYEDEIDFKDEQNSEKYQFIIENGFFIYILIKLYISNNVFEEIEQQDDDDMNSILNEFKQEEDDGFDAYFQKNNIFGNIGKIGKGLLSVGMNALQEINSNLKQKKQQEEEEIKKEKEKKKELHEALSFFHQKTCQIEIIRDGELQTIFFPKLPLCFTLSDEVKDHFNNKVNRSSSKAKLSYLMDQSDSIILIMTHEENIRRLVNRYYLIGFIVNNHKLLENMNFLFAIVLNLIILTSYSQYFLIIPPNVSKDSPEYSNALNNSRLQDPRFLYIKEYDDVEKFIFMIGIFNLFLVCIVVSFFLLKRAPLIIGNIWCSFFLLKLKKKKTKFIFFIKNFFNFLIKIFYSIYLLLQDFDIIYYFTQLIFALLGLTYHPFLFGGLLFDFLRFDILSNVVKAIYEPKIELGLSFLLFVILEYYFTIVSYIYFYDQYPEGDCESFWKCYFKTFDYTFKETGAVGKFLKEKSSLNLVNDEYIGVNQNYKDKYFARFAFDNMLNIILVLIVINMVGGIIIDKFKELKDKLDEKNYDENKFCFICGLDRQTLDKGGDQGGFFYHIKVEHKMWNYIFYKAYLKFKQVTEYNGDESYIWSKIEKYDISWIPKKRTKKIKDQQDLEEEKINMLVSIKESVIQIKKQYIYIYIYIYIYYLQYIYFFQQYNR</sequence>
<evidence type="ECO:0000256" key="1">
    <source>
        <dbReference type="SAM" id="Coils"/>
    </source>
</evidence>
<dbReference type="PANTHER" id="PTHR13715:SF99">
    <property type="entry name" value="INOSITOL 1,4,5-TRISPHOSPHATE RECEPTOR-LIKE PROTEIN A"/>
    <property type="match status" value="1"/>
</dbReference>
<dbReference type="RefSeq" id="XP_004026852.1">
    <property type="nucleotide sequence ID" value="XM_004026803.1"/>
</dbReference>
<feature type="transmembrane region" description="Helical" evidence="2">
    <location>
        <begin position="600"/>
        <end position="622"/>
    </location>
</feature>
<accession>G0R424</accession>
<feature type="transmembrane region" description="Helical" evidence="2">
    <location>
        <begin position="677"/>
        <end position="697"/>
    </location>
</feature>
<keyword evidence="5" id="KW-1185">Reference proteome</keyword>
<dbReference type="InterPro" id="IPR013662">
    <property type="entry name" value="RIH_assoc-dom"/>
</dbReference>